<accession>A0A3M2LBC8</accession>
<comment type="caution">
    <text evidence="6">The sequence shown here is derived from an EMBL/GenBank/DDBJ whole genome shotgun (WGS) entry which is preliminary data.</text>
</comment>
<dbReference type="InterPro" id="IPR011765">
    <property type="entry name" value="Pept_M16_N"/>
</dbReference>
<dbReference type="Pfam" id="PF05193">
    <property type="entry name" value="Peptidase_M16_C"/>
    <property type="match status" value="1"/>
</dbReference>
<evidence type="ECO:0000256" key="2">
    <source>
        <dbReference type="RuleBase" id="RU004447"/>
    </source>
</evidence>
<dbReference type="GO" id="GO:0004222">
    <property type="term" value="F:metalloendopeptidase activity"/>
    <property type="evidence" value="ECO:0007669"/>
    <property type="project" value="InterPro"/>
</dbReference>
<feature type="domain" description="Peptidase M16 C-terminal" evidence="5">
    <location>
        <begin position="204"/>
        <end position="386"/>
    </location>
</feature>
<evidence type="ECO:0000256" key="3">
    <source>
        <dbReference type="SAM" id="MobiDB-lite"/>
    </source>
</evidence>
<reference evidence="6 7" key="1">
    <citation type="submission" date="2018-10" db="EMBL/GenBank/DDBJ databases">
        <title>Isolation, diversity and antifungal activity of actinobacteria from wheat.</title>
        <authorList>
            <person name="Han C."/>
        </authorList>
    </citation>
    <scope>NUCLEOTIDE SEQUENCE [LARGE SCALE GENOMIC DNA]</scope>
    <source>
        <strain evidence="6 7">NEAU-YY642</strain>
    </source>
</reference>
<evidence type="ECO:0000313" key="7">
    <source>
        <dbReference type="Proteomes" id="UP000278673"/>
    </source>
</evidence>
<comment type="similarity">
    <text evidence="1 2">Belongs to the peptidase M16 family.</text>
</comment>
<proteinExistence type="inferred from homology"/>
<evidence type="ECO:0000313" key="6">
    <source>
        <dbReference type="EMBL" id="RMI33883.1"/>
    </source>
</evidence>
<gene>
    <name evidence="6" type="ORF">EBN88_23960</name>
</gene>
<dbReference type="GO" id="GO:0006508">
    <property type="term" value="P:proteolysis"/>
    <property type="evidence" value="ECO:0007669"/>
    <property type="project" value="InterPro"/>
</dbReference>
<dbReference type="InterPro" id="IPR011249">
    <property type="entry name" value="Metalloenz_LuxS/M16"/>
</dbReference>
<organism evidence="6 7">
    <name type="scientific">Streptomyces triticirhizae</name>
    <dbReference type="NCBI Taxonomy" id="2483353"/>
    <lineage>
        <taxon>Bacteria</taxon>
        <taxon>Bacillati</taxon>
        <taxon>Actinomycetota</taxon>
        <taxon>Actinomycetes</taxon>
        <taxon>Kitasatosporales</taxon>
        <taxon>Streptomycetaceae</taxon>
        <taxon>Streptomyces</taxon>
    </lineage>
</organism>
<sequence length="466" mass="50138">MTRSPRATTARPTATVGRAVPRQRRSAFPAPGGTGGAGTVRRTVLPGGLRVVTESVPHVRSATFGIWAQVGSRDETAELNGATHYLEHLLFKGTQRRDALEISSVIEAVGGEMNAFTTKEFTCYYARVLDADLPLAIDVVCDMLTDSLIAPEEVEAERGVILEEIAMTDDDPSDGVHDLFARTLLGDTPLGRPVLGTEETVNGLDRDRIAGFYRTHYDPTRLVVTAAGRVEHDAVVRQVREAFERAGALPGDADAQPAPHRGGSHTIAPAGRIDVLDRPTEQVHLVLGMPGVSRHDDRRWALSVLSTALGGGMSSRLFQEVREKRGLAYSVYSHTSGYADCGLFGVYAGCRPAQVDDVLKICREQLAEVAEHGIDADETRRAIGQLAGSTVLGLEDTGSVMHRLGKSEICWGEQLSVDELLERITRVTPDQVRGVAAEVLGQRPSLSVIGRLSDRQASRLSAAVAA</sequence>
<dbReference type="Pfam" id="PF00675">
    <property type="entry name" value="Peptidase_M16"/>
    <property type="match status" value="1"/>
</dbReference>
<dbReference type="EMBL" id="RFFJ01000180">
    <property type="protein sequence ID" value="RMI33883.1"/>
    <property type="molecule type" value="Genomic_DNA"/>
</dbReference>
<dbReference type="Gene3D" id="3.30.830.10">
    <property type="entry name" value="Metalloenzyme, LuxS/M16 peptidase-like"/>
    <property type="match status" value="2"/>
</dbReference>
<dbReference type="RefSeq" id="WP_122399148.1">
    <property type="nucleotide sequence ID" value="NZ_RFFJ01000180.1"/>
</dbReference>
<protein>
    <submittedName>
        <fullName evidence="6">Insulinase family protein</fullName>
    </submittedName>
</protein>
<dbReference type="GO" id="GO:0046872">
    <property type="term" value="F:metal ion binding"/>
    <property type="evidence" value="ECO:0007669"/>
    <property type="project" value="InterPro"/>
</dbReference>
<evidence type="ECO:0000259" key="5">
    <source>
        <dbReference type="Pfam" id="PF05193"/>
    </source>
</evidence>
<feature type="compositionally biased region" description="Low complexity" evidence="3">
    <location>
        <begin position="1"/>
        <end position="20"/>
    </location>
</feature>
<dbReference type="InterPro" id="IPR001431">
    <property type="entry name" value="Pept_M16_Zn_BS"/>
</dbReference>
<name>A0A3M2LBC8_9ACTN</name>
<dbReference type="AlphaFoldDB" id="A0A3M2LBC8"/>
<evidence type="ECO:0000256" key="1">
    <source>
        <dbReference type="ARBA" id="ARBA00007261"/>
    </source>
</evidence>
<dbReference type="SUPFAM" id="SSF63411">
    <property type="entry name" value="LuxS/MPP-like metallohydrolase"/>
    <property type="match status" value="2"/>
</dbReference>
<dbReference type="InterPro" id="IPR007863">
    <property type="entry name" value="Peptidase_M16_C"/>
</dbReference>
<evidence type="ECO:0000259" key="4">
    <source>
        <dbReference type="Pfam" id="PF00675"/>
    </source>
</evidence>
<dbReference type="InterPro" id="IPR050361">
    <property type="entry name" value="MPP/UQCRC_Complex"/>
</dbReference>
<keyword evidence="7" id="KW-1185">Reference proteome</keyword>
<dbReference type="PANTHER" id="PTHR11851:SF49">
    <property type="entry name" value="MITOCHONDRIAL-PROCESSING PEPTIDASE SUBUNIT ALPHA"/>
    <property type="match status" value="1"/>
</dbReference>
<dbReference type="PANTHER" id="PTHR11851">
    <property type="entry name" value="METALLOPROTEASE"/>
    <property type="match status" value="1"/>
</dbReference>
<dbReference type="Proteomes" id="UP000278673">
    <property type="component" value="Unassembled WGS sequence"/>
</dbReference>
<feature type="domain" description="Peptidase M16 N-terminal" evidence="4">
    <location>
        <begin position="50"/>
        <end position="197"/>
    </location>
</feature>
<dbReference type="FunFam" id="3.30.830.10:FF:000008">
    <property type="entry name" value="Mitochondrial-processing peptidase subunit beta"/>
    <property type="match status" value="1"/>
</dbReference>
<feature type="region of interest" description="Disordered" evidence="3">
    <location>
        <begin position="1"/>
        <end position="40"/>
    </location>
</feature>
<dbReference type="PROSITE" id="PS00143">
    <property type="entry name" value="INSULINASE"/>
    <property type="match status" value="1"/>
</dbReference>